<evidence type="ECO:0000313" key="3">
    <source>
        <dbReference type="Proteomes" id="UP000468901"/>
    </source>
</evidence>
<keyword evidence="3" id="KW-1185">Reference proteome</keyword>
<name>A0A6N6VLB8_9HYPH</name>
<evidence type="ECO:0000259" key="1">
    <source>
        <dbReference type="Pfam" id="PF01755"/>
    </source>
</evidence>
<comment type="caution">
    <text evidence="2">The sequence shown here is derived from an EMBL/GenBank/DDBJ whole genome shotgun (WGS) entry which is preliminary data.</text>
</comment>
<dbReference type="Pfam" id="PF01755">
    <property type="entry name" value="Glyco_transf_25"/>
    <property type="match status" value="1"/>
</dbReference>
<gene>
    <name evidence="2" type="ORF">F2P47_11545</name>
</gene>
<organism evidence="2 3">
    <name type="scientific">Parvibaculum sedimenti</name>
    <dbReference type="NCBI Taxonomy" id="2608632"/>
    <lineage>
        <taxon>Bacteria</taxon>
        <taxon>Pseudomonadati</taxon>
        <taxon>Pseudomonadota</taxon>
        <taxon>Alphaproteobacteria</taxon>
        <taxon>Hyphomicrobiales</taxon>
        <taxon>Parvibaculaceae</taxon>
        <taxon>Parvibaculum</taxon>
    </lineage>
</organism>
<dbReference type="AlphaFoldDB" id="A0A6N6VLB8"/>
<proteinExistence type="predicted"/>
<sequence length="181" mass="20624">MLEDDVRLAEDFGSALKAAKDWALLPFDVIKIETMGQRVWVSRKKRPAFPGHALSRLRSCHQGTAGYIVSREGTRRLLDLTTRMDRAIDDLMFDAALGSGSLDVLQLEPALCIQEMWLGELDETSEFASSIEPLRLSLRELRRKRKGLAKLTRETARPFERLYLRLRRASLEHVKIAFGKA</sequence>
<feature type="domain" description="Glycosyl transferase family 25" evidence="1">
    <location>
        <begin position="2"/>
        <end position="92"/>
    </location>
</feature>
<protein>
    <recommendedName>
        <fullName evidence="1">Glycosyl transferase family 25 domain-containing protein</fullName>
    </recommendedName>
</protein>
<dbReference type="Proteomes" id="UP000468901">
    <property type="component" value="Unassembled WGS sequence"/>
</dbReference>
<dbReference type="EMBL" id="WESC01000009">
    <property type="protein sequence ID" value="KAB7739701.1"/>
    <property type="molecule type" value="Genomic_DNA"/>
</dbReference>
<accession>A0A6N6VLB8</accession>
<reference evidence="2 3" key="1">
    <citation type="submission" date="2019-09" db="EMBL/GenBank/DDBJ databases">
        <title>Parvibaculum sedimenti sp. nov., isolated from sediment.</title>
        <authorList>
            <person name="Wang Y."/>
        </authorList>
    </citation>
    <scope>NUCLEOTIDE SEQUENCE [LARGE SCALE GENOMIC DNA]</scope>
    <source>
        <strain evidence="2 3">HXT-9</strain>
    </source>
</reference>
<dbReference type="InterPro" id="IPR002654">
    <property type="entry name" value="Glyco_trans_25"/>
</dbReference>
<evidence type="ECO:0000313" key="2">
    <source>
        <dbReference type="EMBL" id="KAB7739701.1"/>
    </source>
</evidence>